<reference evidence="4 5" key="1">
    <citation type="submission" date="2015-07" db="EMBL/GenBank/DDBJ databases">
        <title>Comparative genomics of the Sigatoka disease complex on banana suggests a link between parallel evolutionary changes in Pseudocercospora fijiensis and Pseudocercospora eumusae and increased virulence on the banana host.</title>
        <authorList>
            <person name="Chang T.-C."/>
            <person name="Salvucci A."/>
            <person name="Crous P.W."/>
            <person name="Stergiopoulos I."/>
        </authorList>
    </citation>
    <scope>NUCLEOTIDE SEQUENCE [LARGE SCALE GENOMIC DNA]</scope>
    <source>
        <strain evidence="4 5">CBS 114824</strain>
    </source>
</reference>
<dbReference type="Gene3D" id="2.60.120.200">
    <property type="match status" value="1"/>
</dbReference>
<dbReference type="InterPro" id="IPR050546">
    <property type="entry name" value="Glycosyl_Hydrlase_16"/>
</dbReference>
<evidence type="ECO:0000313" key="5">
    <source>
        <dbReference type="Proteomes" id="UP000070133"/>
    </source>
</evidence>
<dbReference type="InterPro" id="IPR013320">
    <property type="entry name" value="ConA-like_dom_sf"/>
</dbReference>
<proteinExistence type="predicted"/>
<keyword evidence="2" id="KW-0812">Transmembrane</keyword>
<dbReference type="Pfam" id="PF26113">
    <property type="entry name" value="GH16_XgeA"/>
    <property type="match status" value="1"/>
</dbReference>
<keyword evidence="2" id="KW-0472">Membrane</keyword>
<dbReference type="GO" id="GO:0004553">
    <property type="term" value="F:hydrolase activity, hydrolyzing O-glycosyl compounds"/>
    <property type="evidence" value="ECO:0007669"/>
    <property type="project" value="InterPro"/>
</dbReference>
<evidence type="ECO:0000256" key="1">
    <source>
        <dbReference type="SAM" id="MobiDB-lite"/>
    </source>
</evidence>
<dbReference type="SUPFAM" id="SSF49899">
    <property type="entry name" value="Concanavalin A-like lectins/glucanases"/>
    <property type="match status" value="1"/>
</dbReference>
<dbReference type="EMBL" id="LFZN01000033">
    <property type="protein sequence ID" value="KXT03131.1"/>
    <property type="molecule type" value="Genomic_DNA"/>
</dbReference>
<dbReference type="PANTHER" id="PTHR10963">
    <property type="entry name" value="GLYCOSYL HYDROLASE-RELATED"/>
    <property type="match status" value="1"/>
</dbReference>
<dbReference type="OrthoDB" id="192832at2759"/>
<name>A0A139HKV1_9PEZI</name>
<gene>
    <name evidence="4" type="ORF">AC578_7744</name>
</gene>
<protein>
    <recommendedName>
        <fullName evidence="3">GH16 domain-containing protein</fullName>
    </recommendedName>
</protein>
<feature type="region of interest" description="Disordered" evidence="1">
    <location>
        <begin position="402"/>
        <end position="433"/>
    </location>
</feature>
<dbReference type="AlphaFoldDB" id="A0A139HKV1"/>
<dbReference type="GO" id="GO:0009251">
    <property type="term" value="P:glucan catabolic process"/>
    <property type="evidence" value="ECO:0007669"/>
    <property type="project" value="TreeGrafter"/>
</dbReference>
<evidence type="ECO:0000313" key="4">
    <source>
        <dbReference type="EMBL" id="KXT03131.1"/>
    </source>
</evidence>
<feature type="transmembrane region" description="Helical" evidence="2">
    <location>
        <begin position="449"/>
        <end position="469"/>
    </location>
</feature>
<feature type="compositionally biased region" description="Polar residues" evidence="1">
    <location>
        <begin position="408"/>
        <end position="423"/>
    </location>
</feature>
<evidence type="ECO:0000256" key="2">
    <source>
        <dbReference type="SAM" id="Phobius"/>
    </source>
</evidence>
<keyword evidence="5" id="KW-1185">Reference proteome</keyword>
<comment type="caution">
    <text evidence="4">The sequence shown here is derived from an EMBL/GenBank/DDBJ whole genome shotgun (WGS) entry which is preliminary data.</text>
</comment>
<feature type="domain" description="GH16" evidence="3">
    <location>
        <begin position="64"/>
        <end position="358"/>
    </location>
</feature>
<organism evidence="4 5">
    <name type="scientific">Pseudocercospora eumusae</name>
    <dbReference type="NCBI Taxonomy" id="321146"/>
    <lineage>
        <taxon>Eukaryota</taxon>
        <taxon>Fungi</taxon>
        <taxon>Dikarya</taxon>
        <taxon>Ascomycota</taxon>
        <taxon>Pezizomycotina</taxon>
        <taxon>Dothideomycetes</taxon>
        <taxon>Dothideomycetidae</taxon>
        <taxon>Mycosphaerellales</taxon>
        <taxon>Mycosphaerellaceae</taxon>
        <taxon>Pseudocercospora</taxon>
    </lineage>
</organism>
<dbReference type="InterPro" id="IPR000757">
    <property type="entry name" value="Beta-glucanase-like"/>
</dbReference>
<dbReference type="PANTHER" id="PTHR10963:SF24">
    <property type="entry name" value="GLYCOSIDASE C21B10.07-RELATED"/>
    <property type="match status" value="1"/>
</dbReference>
<dbReference type="STRING" id="321146.A0A139HKV1"/>
<dbReference type="Proteomes" id="UP000070133">
    <property type="component" value="Unassembled WGS sequence"/>
</dbReference>
<accession>A0A139HKV1</accession>
<keyword evidence="2" id="KW-1133">Transmembrane helix</keyword>
<dbReference type="PROSITE" id="PS51762">
    <property type="entry name" value="GH16_2"/>
    <property type="match status" value="1"/>
</dbReference>
<evidence type="ECO:0000259" key="3">
    <source>
        <dbReference type="PROSITE" id="PS51762"/>
    </source>
</evidence>
<sequence length="500" mass="53652">MPRNTIVSSIPFFTTNPIGISSGKMSFAAMFLALAASTTAMPAVSPAAIAPRAANSSGAYELIADYRGNTFFDQFTAYTGPDPTNGHVVYQSLADAADQKLVGFIYNATSSDSTAYIGPDSTNVAPDGRNSVRLTSKHTFEAGSMAVIDVRHAPSQYGVWPAIWLLGSEGTWPASGESDILEYVHEDTNNGMTLHTSPGCNVNNASLAQQQGRLLNTNCNTGNAATGCSVAAYDQNRLAGTSSKVVSTAGRKFNLQSGGVYVHDWQADGITVWMFAQDHLPADLVAGKPNPSTWKQKPLAKFAGDCDFSSTFKSMQMIINIDFCGDWAGKVWESSGAADATGVATCNEYVANNPKVFDEAYFEIASIKFFTNNAQKPGTGPTFSKRAEAPIIFPNITRPGCSHGHGHNMTTPTPASSSHNLPRNPSMHAPSRKFSSLAPRALSRSHGTLLQGSVVFIVVTWTIMVWRGCRRATERMNRERLGIDDGYWDWAKGVEPGSMA</sequence>